<dbReference type="PROSITE" id="PS00137">
    <property type="entry name" value="SUBTILASE_HIS"/>
    <property type="match status" value="1"/>
</dbReference>
<feature type="active site" description="Charge relay system" evidence="5 6">
    <location>
        <position position="523"/>
    </location>
</feature>
<dbReference type="InterPro" id="IPR034187">
    <property type="entry name" value="Peptidases_S8_5"/>
</dbReference>
<sequence length="917" mass="100096">MYISRTLFAVWLAGSSLAATSNQRRSSDTLLPGTASAPDDTFIIEIDQGQNTDYETAVRELESNRGVKVLKKIKSSLFSGVAVEAPHQSTSDLERSSRVVQAWRSHRIQLMPNIEMLNFSDGIEASNYSVHSMTGVDKIHATGVFGKGVKVAVVDTGVDYSHPALGGGFGPGYKVSGGYDLVGDGTWPNGEKKPDNDPMDQVGHGTHVTGIIVAKNDWYTGVAPEATILSYKVFTEVDYTDEVTLIEAFLRAYDDGADVITSSIGENNGWSNGAWATLASRLVDEGVVVVIAAGNSGEDGPFRASSGSNGKNVLSVASVDPSTIIAIPVTASFARDGGGIVDQRLPYRPGPLLFPTTMKDVVIHPVSLNTSVEDDACLPFTEDAPDLSGKVALVRISPYCFESDQVATLLPLNPVGVMFYVNEDLGFFDPFAWQAIPIGILTSEVGSAIIQTITDGGNVTLDFSENDGYVNMPFSEGGIPSFFTSWGATWDLELKPDVAAPGAAITSTYPTWLGSWATLSGTSMATPYVAGVAALYIDKHGGRAVHGKGFAKMLHARIASSGRSLPWIGYVDDELEHLASPTQVGTGLIDAVKVLNYTTQLSFVRFELNDTHHFSRYHDVDITNNGDKEVTYTFSVQDAGGYDAFETDLDLGTWSPSMNYLSGVRMYKLKPEVRFPAGTFKIKPGQTRKAEFIFNMPDLPIGRKEADMPIVSGKILVTSSEGEQLSVAYFGLVGDLKRSMRDSKMFWTALDYPRVITGSVGAIPDIWDKPYWGFNLTRGEQDYPELQTAFVFGSRELRWDIYEPGWRERNWEYPPVIGENGFIGSATYWRNSYFGWFDPTVDDPNDVLPMPDHYLNRQFSHYYAWFGKLANGTQIAPGNYTPSSMRIAALLPFGNPEASDNWDVASMPEVMILPPRT</sequence>
<dbReference type="STRING" id="1283841.A0A084QD21"/>
<evidence type="ECO:0000256" key="4">
    <source>
        <dbReference type="ARBA" id="ARBA00022825"/>
    </source>
</evidence>
<dbReference type="PROSITE" id="PS00136">
    <property type="entry name" value="SUBTILASE_ASP"/>
    <property type="match status" value="1"/>
</dbReference>
<dbReference type="InterPro" id="IPR036852">
    <property type="entry name" value="Peptidase_S8/S53_dom_sf"/>
</dbReference>
<evidence type="ECO:0000256" key="7">
    <source>
        <dbReference type="RuleBase" id="RU003355"/>
    </source>
</evidence>
<dbReference type="InterPro" id="IPR050131">
    <property type="entry name" value="Peptidase_S8_subtilisin-like"/>
</dbReference>
<feature type="active site" description="Charge relay system" evidence="5 6">
    <location>
        <position position="155"/>
    </location>
</feature>
<dbReference type="OrthoDB" id="10256524at2759"/>
<evidence type="ECO:0000259" key="9">
    <source>
        <dbReference type="Pfam" id="PF00082"/>
    </source>
</evidence>
<dbReference type="InterPro" id="IPR022398">
    <property type="entry name" value="Peptidase_S8_His-AS"/>
</dbReference>
<dbReference type="InParanoid" id="A0A084QD21"/>
<dbReference type="InterPro" id="IPR023827">
    <property type="entry name" value="Peptidase_S8_Asp-AS"/>
</dbReference>
<dbReference type="EMBL" id="KL660827">
    <property type="protein sequence ID" value="KFA61856.1"/>
    <property type="molecule type" value="Genomic_DNA"/>
</dbReference>
<gene>
    <name evidence="10" type="ORF">S40285_08813</name>
</gene>
<dbReference type="InterPro" id="IPR000209">
    <property type="entry name" value="Peptidase_S8/S53_dom"/>
</dbReference>
<name>A0A084QD21_STAC4</name>
<evidence type="ECO:0000256" key="3">
    <source>
        <dbReference type="ARBA" id="ARBA00022801"/>
    </source>
</evidence>
<feature type="chain" id="PRO_5001779114" description="Peptidase S8/S53 domain-containing protein" evidence="8">
    <location>
        <begin position="19"/>
        <end position="917"/>
    </location>
</feature>
<dbReference type="Gene3D" id="3.40.50.200">
    <property type="entry name" value="Peptidase S8/S53 domain"/>
    <property type="match status" value="2"/>
</dbReference>
<dbReference type="HOGENOM" id="CLU_003559_2_1_1"/>
<keyword evidence="3 6" id="KW-0378">Hydrolase</keyword>
<comment type="similarity">
    <text evidence="1 6 7">Belongs to the peptidase S8 family.</text>
</comment>
<feature type="active site" description="Charge relay system" evidence="5 6">
    <location>
        <position position="204"/>
    </location>
</feature>
<dbReference type="PANTHER" id="PTHR43806:SF66">
    <property type="entry name" value="SERIN ENDOPEPTIDASE"/>
    <property type="match status" value="1"/>
</dbReference>
<keyword evidence="2 6" id="KW-0645">Protease</keyword>
<feature type="domain" description="Peptidase S8/S53" evidence="9">
    <location>
        <begin position="146"/>
        <end position="540"/>
    </location>
</feature>
<dbReference type="PROSITE" id="PS00138">
    <property type="entry name" value="SUBTILASE_SER"/>
    <property type="match status" value="1"/>
</dbReference>
<evidence type="ECO:0000256" key="6">
    <source>
        <dbReference type="PROSITE-ProRule" id="PRU01240"/>
    </source>
</evidence>
<dbReference type="PRINTS" id="PR00723">
    <property type="entry name" value="SUBTILISIN"/>
</dbReference>
<dbReference type="SUPFAM" id="SSF52743">
    <property type="entry name" value="Subtilisin-like"/>
    <property type="match status" value="1"/>
</dbReference>
<evidence type="ECO:0000313" key="11">
    <source>
        <dbReference type="Proteomes" id="UP000028524"/>
    </source>
</evidence>
<dbReference type="PANTHER" id="PTHR43806">
    <property type="entry name" value="PEPTIDASE S8"/>
    <property type="match status" value="1"/>
</dbReference>
<dbReference type="Proteomes" id="UP000028524">
    <property type="component" value="Unassembled WGS sequence"/>
</dbReference>
<keyword evidence="8" id="KW-0732">Signal</keyword>
<dbReference type="InterPro" id="IPR023828">
    <property type="entry name" value="Peptidase_S8_Ser-AS"/>
</dbReference>
<feature type="signal peptide" evidence="8">
    <location>
        <begin position="1"/>
        <end position="18"/>
    </location>
</feature>
<dbReference type="GO" id="GO:0004252">
    <property type="term" value="F:serine-type endopeptidase activity"/>
    <property type="evidence" value="ECO:0007669"/>
    <property type="project" value="UniProtKB-UniRule"/>
</dbReference>
<dbReference type="AlphaFoldDB" id="A0A084QD21"/>
<dbReference type="InterPro" id="IPR015500">
    <property type="entry name" value="Peptidase_S8_subtilisin-rel"/>
</dbReference>
<evidence type="ECO:0000256" key="1">
    <source>
        <dbReference type="ARBA" id="ARBA00011073"/>
    </source>
</evidence>
<keyword evidence="4 6" id="KW-0720">Serine protease</keyword>
<dbReference type="CDD" id="cd07489">
    <property type="entry name" value="Peptidases_S8_5"/>
    <property type="match status" value="1"/>
</dbReference>
<evidence type="ECO:0000313" key="10">
    <source>
        <dbReference type="EMBL" id="KFA61856.1"/>
    </source>
</evidence>
<dbReference type="GO" id="GO:0006508">
    <property type="term" value="P:proteolysis"/>
    <property type="evidence" value="ECO:0007669"/>
    <property type="project" value="UniProtKB-KW"/>
</dbReference>
<dbReference type="Pfam" id="PF00082">
    <property type="entry name" value="Peptidase_S8"/>
    <property type="match status" value="1"/>
</dbReference>
<dbReference type="OMA" id="GIMFQYP"/>
<dbReference type="PROSITE" id="PS51892">
    <property type="entry name" value="SUBTILASE"/>
    <property type="match status" value="1"/>
</dbReference>
<organism evidence="10 11">
    <name type="scientific">Stachybotrys chlorohalonatus (strain IBT 40285)</name>
    <dbReference type="NCBI Taxonomy" id="1283841"/>
    <lineage>
        <taxon>Eukaryota</taxon>
        <taxon>Fungi</taxon>
        <taxon>Dikarya</taxon>
        <taxon>Ascomycota</taxon>
        <taxon>Pezizomycotina</taxon>
        <taxon>Sordariomycetes</taxon>
        <taxon>Hypocreomycetidae</taxon>
        <taxon>Hypocreales</taxon>
        <taxon>Stachybotryaceae</taxon>
        <taxon>Stachybotrys</taxon>
    </lineage>
</organism>
<evidence type="ECO:0000256" key="5">
    <source>
        <dbReference type="PIRSR" id="PIRSR615500-1"/>
    </source>
</evidence>
<evidence type="ECO:0000256" key="2">
    <source>
        <dbReference type="ARBA" id="ARBA00022670"/>
    </source>
</evidence>
<reference evidence="10 11" key="1">
    <citation type="journal article" date="2014" name="BMC Genomics">
        <title>Comparative genome sequencing reveals chemotype-specific gene clusters in the toxigenic black mold Stachybotrys.</title>
        <authorList>
            <person name="Semeiks J."/>
            <person name="Borek D."/>
            <person name="Otwinowski Z."/>
            <person name="Grishin N.V."/>
        </authorList>
    </citation>
    <scope>NUCLEOTIDE SEQUENCE [LARGE SCALE GENOMIC DNA]</scope>
    <source>
        <strain evidence="10 11">IBT 40285</strain>
    </source>
</reference>
<proteinExistence type="inferred from homology"/>
<keyword evidence="11" id="KW-1185">Reference proteome</keyword>
<protein>
    <recommendedName>
        <fullName evidence="9">Peptidase S8/S53 domain-containing protein</fullName>
    </recommendedName>
</protein>
<evidence type="ECO:0000256" key="8">
    <source>
        <dbReference type="SAM" id="SignalP"/>
    </source>
</evidence>
<accession>A0A084QD21</accession>